<dbReference type="RefSeq" id="WP_255036159.1">
    <property type="nucleotide sequence ID" value="NZ_RJUF01000009.1"/>
</dbReference>
<gene>
    <name evidence="2" type="ORF">EGI31_05475</name>
</gene>
<keyword evidence="1" id="KW-0812">Transmembrane</keyword>
<organism evidence="2 3">
    <name type="scientific">Lacihabitans soyangensis</name>
    <dbReference type="NCBI Taxonomy" id="869394"/>
    <lineage>
        <taxon>Bacteria</taxon>
        <taxon>Pseudomonadati</taxon>
        <taxon>Bacteroidota</taxon>
        <taxon>Cytophagia</taxon>
        <taxon>Cytophagales</taxon>
        <taxon>Leadbetterellaceae</taxon>
        <taxon>Lacihabitans</taxon>
    </lineage>
</organism>
<comment type="caution">
    <text evidence="2">The sequence shown here is derived from an EMBL/GenBank/DDBJ whole genome shotgun (WGS) entry which is preliminary data.</text>
</comment>
<evidence type="ECO:0000313" key="2">
    <source>
        <dbReference type="EMBL" id="MCP9762395.1"/>
    </source>
</evidence>
<dbReference type="AlphaFoldDB" id="A0AAE3H167"/>
<dbReference type="EMBL" id="RJUF01000009">
    <property type="protein sequence ID" value="MCP9762395.1"/>
    <property type="molecule type" value="Genomic_DNA"/>
</dbReference>
<feature type="transmembrane region" description="Helical" evidence="1">
    <location>
        <begin position="20"/>
        <end position="40"/>
    </location>
</feature>
<reference evidence="2 3" key="1">
    <citation type="submission" date="2018-11" db="EMBL/GenBank/DDBJ databases">
        <title>Novel bacteria species description.</title>
        <authorList>
            <person name="Han J.-H."/>
        </authorList>
    </citation>
    <scope>NUCLEOTIDE SEQUENCE [LARGE SCALE GENOMIC DNA]</scope>
    <source>
        <strain evidence="2 3">KCTC23259</strain>
    </source>
</reference>
<protein>
    <submittedName>
        <fullName evidence="2">Uncharacterized protein</fullName>
    </submittedName>
</protein>
<dbReference type="Proteomes" id="UP001204144">
    <property type="component" value="Unassembled WGS sequence"/>
</dbReference>
<evidence type="ECO:0000256" key="1">
    <source>
        <dbReference type="SAM" id="Phobius"/>
    </source>
</evidence>
<name>A0AAE3H167_9BACT</name>
<keyword evidence="1" id="KW-0472">Membrane</keyword>
<proteinExistence type="predicted"/>
<sequence length="267" mass="30947">MEEYINGLNNWTVVKYLGGIYVIITAVLTYIGSLLNKIIVNRIQRDSDSKFEELKGEISRINSLESNFTQQYGQVFHKLLETRIPKIEKYWDCILEIKSSIPDPVLLSYQILIDSELNTETLNRSSIGTKLSKLHALEDLKNLISQKKEIEKLRPFISEKLWLLGNVYSDFIGRCSYLLIDGYKKGKIVIWKYDTGVKQILLTSLSEKEIGHILKNEFHTFENFLQLLEYKMLNEVSRLISNEALTEDGFRGIELFNRLLNANPKGF</sequence>
<keyword evidence="3" id="KW-1185">Reference proteome</keyword>
<keyword evidence="1" id="KW-1133">Transmembrane helix</keyword>
<accession>A0AAE3H167</accession>
<evidence type="ECO:0000313" key="3">
    <source>
        <dbReference type="Proteomes" id="UP001204144"/>
    </source>
</evidence>